<name>X1LKJ2_9ZZZZ</name>
<evidence type="ECO:0000313" key="1">
    <source>
        <dbReference type="EMBL" id="GAH94638.1"/>
    </source>
</evidence>
<sequence length="53" mass="6195">MTKCEWCKEFDEKNTMAIAGVGRYNVCDRCLNLYGNQDFDELNRVLKIDDGKM</sequence>
<organism evidence="1">
    <name type="scientific">marine sediment metagenome</name>
    <dbReference type="NCBI Taxonomy" id="412755"/>
    <lineage>
        <taxon>unclassified sequences</taxon>
        <taxon>metagenomes</taxon>
        <taxon>ecological metagenomes</taxon>
    </lineage>
</organism>
<protein>
    <submittedName>
        <fullName evidence="1">Uncharacterized protein</fullName>
    </submittedName>
</protein>
<dbReference type="EMBL" id="BARV01002658">
    <property type="protein sequence ID" value="GAH94638.1"/>
    <property type="molecule type" value="Genomic_DNA"/>
</dbReference>
<accession>X1LKJ2</accession>
<proteinExistence type="predicted"/>
<reference evidence="1" key="1">
    <citation type="journal article" date="2014" name="Front. Microbiol.">
        <title>High frequency of phylogenetically diverse reductive dehalogenase-homologous genes in deep subseafloor sedimentary metagenomes.</title>
        <authorList>
            <person name="Kawai M."/>
            <person name="Futagami T."/>
            <person name="Toyoda A."/>
            <person name="Takaki Y."/>
            <person name="Nishi S."/>
            <person name="Hori S."/>
            <person name="Arai W."/>
            <person name="Tsubouchi T."/>
            <person name="Morono Y."/>
            <person name="Uchiyama I."/>
            <person name="Ito T."/>
            <person name="Fujiyama A."/>
            <person name="Inagaki F."/>
            <person name="Takami H."/>
        </authorList>
    </citation>
    <scope>NUCLEOTIDE SEQUENCE</scope>
    <source>
        <strain evidence="1">Expedition CK06-06</strain>
    </source>
</reference>
<dbReference type="AlphaFoldDB" id="X1LKJ2"/>
<comment type="caution">
    <text evidence="1">The sequence shown here is derived from an EMBL/GenBank/DDBJ whole genome shotgun (WGS) entry which is preliminary data.</text>
</comment>
<gene>
    <name evidence="1" type="ORF">S06H3_06749</name>
</gene>